<dbReference type="InterPro" id="IPR044746">
    <property type="entry name" value="ABCC_6TM_D1"/>
</dbReference>
<organism evidence="15 16">
    <name type="scientific">Aspergillus niger ATCC 13496</name>
    <dbReference type="NCBI Taxonomy" id="1353008"/>
    <lineage>
        <taxon>Eukaryota</taxon>
        <taxon>Fungi</taxon>
        <taxon>Dikarya</taxon>
        <taxon>Ascomycota</taxon>
        <taxon>Pezizomycotina</taxon>
        <taxon>Eurotiomycetes</taxon>
        <taxon>Eurotiomycetidae</taxon>
        <taxon>Eurotiales</taxon>
        <taxon>Aspergillaceae</taxon>
        <taxon>Aspergillus</taxon>
        <taxon>Aspergillus subgen. Circumdati</taxon>
    </lineage>
</organism>
<dbReference type="CDD" id="cd18579">
    <property type="entry name" value="ABC_6TM_ABCC_D1"/>
    <property type="match status" value="1"/>
</dbReference>
<feature type="domain" description="ABC transmembrane type-1" evidence="14">
    <location>
        <begin position="280"/>
        <end position="552"/>
    </location>
</feature>
<feature type="transmembrane region" description="Helical" evidence="12">
    <location>
        <begin position="309"/>
        <end position="330"/>
    </location>
</feature>
<dbReference type="FunFam" id="1.20.1560.10:FF:000066">
    <property type="entry name" value="ABC multidrug transporter (Eurofung)"/>
    <property type="match status" value="1"/>
</dbReference>
<dbReference type="PROSITE" id="PS50893">
    <property type="entry name" value="ABC_TRANSPORTER_2"/>
    <property type="match status" value="2"/>
</dbReference>
<comment type="similarity">
    <text evidence="2">Belongs to the ABC transporter superfamily. ABCC family. Conjugate transporter (TC 3.A.1.208) subfamily.</text>
</comment>
<dbReference type="SUPFAM" id="SSF52540">
    <property type="entry name" value="P-loop containing nucleoside triphosphate hydrolases"/>
    <property type="match status" value="2"/>
</dbReference>
<dbReference type="FunFam" id="3.40.50.300:FF:002145">
    <property type="entry name" value="ABC transporter (MsbA subfamily)"/>
    <property type="match status" value="1"/>
</dbReference>
<dbReference type="InterPro" id="IPR036640">
    <property type="entry name" value="ABC1_TM_sf"/>
</dbReference>
<evidence type="ECO:0000256" key="11">
    <source>
        <dbReference type="SAM" id="MobiDB-lite"/>
    </source>
</evidence>
<dbReference type="CDD" id="cd18580">
    <property type="entry name" value="ABC_6TM_ABCC_D2"/>
    <property type="match status" value="1"/>
</dbReference>
<evidence type="ECO:0000259" key="14">
    <source>
        <dbReference type="PROSITE" id="PS50929"/>
    </source>
</evidence>
<feature type="transmembrane region" description="Helical" evidence="12">
    <location>
        <begin position="1144"/>
        <end position="1164"/>
    </location>
</feature>
<keyword evidence="10" id="KW-0325">Glycoprotein</keyword>
<dbReference type="GO" id="GO:0016887">
    <property type="term" value="F:ATP hydrolysis activity"/>
    <property type="evidence" value="ECO:0007669"/>
    <property type="project" value="InterPro"/>
</dbReference>
<evidence type="ECO:0000256" key="10">
    <source>
        <dbReference type="ARBA" id="ARBA00023180"/>
    </source>
</evidence>
<dbReference type="PANTHER" id="PTHR24223">
    <property type="entry name" value="ATP-BINDING CASSETTE SUB-FAMILY C"/>
    <property type="match status" value="1"/>
</dbReference>
<dbReference type="InterPro" id="IPR003439">
    <property type="entry name" value="ABC_transporter-like_ATP-bd"/>
</dbReference>
<evidence type="ECO:0000256" key="3">
    <source>
        <dbReference type="ARBA" id="ARBA00022448"/>
    </source>
</evidence>
<dbReference type="InterPro" id="IPR050173">
    <property type="entry name" value="ABC_transporter_C-like"/>
</dbReference>
<dbReference type="Pfam" id="PF24357">
    <property type="entry name" value="TMD0_ABC"/>
    <property type="match status" value="1"/>
</dbReference>
<dbReference type="Pfam" id="PF00664">
    <property type="entry name" value="ABC_membrane"/>
    <property type="match status" value="2"/>
</dbReference>
<evidence type="ECO:0000313" key="15">
    <source>
        <dbReference type="EMBL" id="RDH19141.1"/>
    </source>
</evidence>
<gene>
    <name evidence="15" type="ORF">M747DRAFT_323955</name>
</gene>
<dbReference type="InterPro" id="IPR044726">
    <property type="entry name" value="ABCC_6TM_D2"/>
</dbReference>
<evidence type="ECO:0000256" key="6">
    <source>
        <dbReference type="ARBA" id="ARBA00022741"/>
    </source>
</evidence>
<evidence type="ECO:0000256" key="2">
    <source>
        <dbReference type="ARBA" id="ARBA00009726"/>
    </source>
</evidence>
<dbReference type="PROSITE" id="PS50929">
    <property type="entry name" value="ABC_TM1F"/>
    <property type="match status" value="2"/>
</dbReference>
<evidence type="ECO:0000256" key="4">
    <source>
        <dbReference type="ARBA" id="ARBA00022475"/>
    </source>
</evidence>
<reference evidence="15 16" key="1">
    <citation type="submission" date="2018-07" db="EMBL/GenBank/DDBJ databases">
        <title>Section-level genome sequencing of Aspergillus section Nigri to investigate inter- and intra-species variation.</title>
        <authorList>
            <consortium name="DOE Joint Genome Institute"/>
            <person name="Vesth T.C."/>
            <person name="Nybo J.L."/>
            <person name="Theobald S."/>
            <person name="Frisvad J.C."/>
            <person name="Larsen T.O."/>
            <person name="Nielsen K.F."/>
            <person name="Hoof J.B."/>
            <person name="Brandl J."/>
            <person name="Salamov A."/>
            <person name="Riley R."/>
            <person name="Gladden J.M."/>
            <person name="Phatale P."/>
            <person name="Nielsen M.T."/>
            <person name="Lyhne E.K."/>
            <person name="Kogle M.E."/>
            <person name="Strasser K."/>
            <person name="McDonnell E."/>
            <person name="Barry K."/>
            <person name="Clum A."/>
            <person name="Chen C."/>
            <person name="Nolan M."/>
            <person name="Sandor L."/>
            <person name="Kuo A."/>
            <person name="Lipzen A."/>
            <person name="Hainaut M."/>
            <person name="Drula E."/>
            <person name="Tsang A."/>
            <person name="Magnuson J.K."/>
            <person name="Henrissat B."/>
            <person name="Wiebenga A."/>
            <person name="Simmons B.A."/>
            <person name="Makela M.R."/>
            <person name="De vries R.P."/>
            <person name="Grigoriev I.V."/>
            <person name="Mortensen U.H."/>
            <person name="Baker S.E."/>
            <person name="Andersen M.R."/>
        </authorList>
    </citation>
    <scope>NUCLEOTIDE SEQUENCE [LARGE SCALE GENOMIC DNA]</scope>
    <source>
        <strain evidence="15 16">ATCC 13496</strain>
    </source>
</reference>
<dbReference type="SUPFAM" id="SSF90123">
    <property type="entry name" value="ABC transporter transmembrane region"/>
    <property type="match status" value="2"/>
</dbReference>
<dbReference type="InterPro" id="IPR011527">
    <property type="entry name" value="ABC1_TM_dom"/>
</dbReference>
<evidence type="ECO:0000256" key="8">
    <source>
        <dbReference type="ARBA" id="ARBA00022989"/>
    </source>
</evidence>
<dbReference type="EMBL" id="KZ851920">
    <property type="protein sequence ID" value="RDH19141.1"/>
    <property type="molecule type" value="Genomic_DNA"/>
</dbReference>
<dbReference type="InterPro" id="IPR017871">
    <property type="entry name" value="ABC_transporter-like_CS"/>
</dbReference>
<keyword evidence="3" id="KW-0813">Transport</keyword>
<keyword evidence="8 12" id="KW-1133">Transmembrane helix</keyword>
<evidence type="ECO:0000256" key="5">
    <source>
        <dbReference type="ARBA" id="ARBA00022692"/>
    </source>
</evidence>
<keyword evidence="15" id="KW-0378">Hydrolase</keyword>
<dbReference type="PROSITE" id="PS00211">
    <property type="entry name" value="ABC_TRANSPORTER_1"/>
    <property type="match status" value="1"/>
</dbReference>
<proteinExistence type="inferred from homology"/>
<dbReference type="GO" id="GO:0005524">
    <property type="term" value="F:ATP binding"/>
    <property type="evidence" value="ECO:0007669"/>
    <property type="project" value="UniProtKB-KW"/>
</dbReference>
<dbReference type="InterPro" id="IPR027417">
    <property type="entry name" value="P-loop_NTPase"/>
</dbReference>
<dbReference type="InterPro" id="IPR056227">
    <property type="entry name" value="TMD0_ABC"/>
</dbReference>
<sequence>MSACPATADTVFGPRVDVACRTLDFTFYFEDAFLAFLPSAVFISLLPMALWQLRSRSRRVKRSVLLSCKLVALIALLVSQLAFVLVRQLKLSHLHNKMSIPADVLELLAITGAIALSSLHHTRSIRPSTLLVCFLSARSLLGIARVRTLWLKPNATRATVPFTLSFTLTLLSTVLESIGKESALVKASEKPATPEPFSGFWKRAAFAWLTGTFRNGYSKVISVQDLPELDPKLDSEVVGAQLQAVWARADKRAAHALLRACLTAYRSPLLTAALPRLMKTGFTFCQPFLIDAAVSWVGNPNSPMDSGRALIGAFALVYVGQAVSTSLYGYQTARYTIRLRGGLIALVHRQTVNTRAVDLGESTAITLMGTDVERIVSGSRVTHELWASLLEIAIAIYLLERQVGVACLVPAVIVLVFVAATFKVSGATNKYQRLWIERIEERLRLTSYTLENIKAVKMLGLSEKLYSIIRSLRHAEIATSTVFRKLLIVTSTLSNSPADLAPMATFVVYVIIALVRDDKSLLAAQAFTSLSLVSLVTDPVLTFILSLPEVVQCLGCFNRIQEYCCSEESADGVKSLQNTPVDKVGVSYDLKEISKSQSSRKDLVVFSNLSVGWTNNAPPVLRDMTLTIQHGAVTMIVGPIGSGKSTFLETILGESLVLQGRADRDASPIAYCSQAPWLQSTTIRENILAGLPVDTVWYDTVLRACALEGDLARLPRRDKTPVGSNGIALSGGQKQRIALARAVYSRCRVLMLDDVFSGIDAATTEIITRSLFGDGGLFQTLQSTVVLATHSRGIAPTNSLYNACRLILLAASILQYADHLVVLTDGHINGAGTLHALQASNSYIQNLNATHNSNVPVTAKQSDDTVVPRAISTEHEDRTAGDSADMDTDHVGSTDATRQNGDMAVYAYYASVSGRMTVAMTVIMTLCWSFCHEFSTIWLDWWTEANAQHPNERAGMYLGVYVFLSIISVVFMIAACWLLFVRIVSKSSLRLHDDLLKSTMRAPFQFFQNVDVGSITNRFSQDMDLIDMTLPIEGINLLSAVCSSLVKVIILAVFAKYLAIAIPFLAVILYLTQKFYLRTSRQMRLLDIEAKAPLYTHFLELVGGATTVRAFHWHVTFNTTALSLLNISQRPVYMLSCIQQCLGLVLDLIVAAMAVIVVSTVVFLRDHFNAGDVGVALVMVMTFSSSLMELIKYWTMTETSIGAIARVKDFVAATEPEDNMDEDSSSRPELPRSWPANGAIQLSGVVASHSLSTPPVLNGLSMSIQPGQKIAICGPSGSGKTSLILTLLRMIPLRAGTITIDDLDLTAYAASQIRPRLNIVTQDPLLLPGSAGQDTTVRFNIDPFGSAADDATIIAALERLGLWTIIAAAGGLDAEMKATAWSAGQRQLLCLARAMVRGSAGLKVLILDEATSSVDPDTEAIIQNVLDTEFQDHTVLSVLHRLRYVGWYDRVAVLEGGELVEFDKPDVLLAREESKFARLYSSSGVGGH</sequence>
<dbReference type="Gene3D" id="1.20.1560.10">
    <property type="entry name" value="ABC transporter type 1, transmembrane domain"/>
    <property type="match status" value="2"/>
</dbReference>
<dbReference type="PANTHER" id="PTHR24223:SF404">
    <property type="entry name" value="ABC MULTIDRUG TRANSPORTER (EUROFUNG)-RELATED"/>
    <property type="match status" value="1"/>
</dbReference>
<feature type="domain" description="ABC transporter" evidence="13">
    <location>
        <begin position="1240"/>
        <end position="1481"/>
    </location>
</feature>
<dbReference type="GO" id="GO:0140359">
    <property type="term" value="F:ABC-type transporter activity"/>
    <property type="evidence" value="ECO:0007669"/>
    <property type="project" value="InterPro"/>
</dbReference>
<feature type="transmembrane region" description="Helical" evidence="12">
    <location>
        <begin position="403"/>
        <end position="422"/>
    </location>
</feature>
<dbReference type="Proteomes" id="UP000253845">
    <property type="component" value="Unassembled WGS sequence"/>
</dbReference>
<dbReference type="Gene3D" id="3.40.50.300">
    <property type="entry name" value="P-loop containing nucleotide triphosphate hydrolases"/>
    <property type="match status" value="2"/>
</dbReference>
<dbReference type="Pfam" id="PF00005">
    <property type="entry name" value="ABC_tran"/>
    <property type="match status" value="2"/>
</dbReference>
<keyword evidence="7" id="KW-0067">ATP-binding</keyword>
<dbReference type="FunFam" id="1.20.1560.10:FF:000055">
    <property type="entry name" value="ABC multidrug transporter (Eurofung)"/>
    <property type="match status" value="1"/>
</dbReference>
<feature type="domain" description="ABC transporter" evidence="13">
    <location>
        <begin position="604"/>
        <end position="850"/>
    </location>
</feature>
<evidence type="ECO:0000313" key="16">
    <source>
        <dbReference type="Proteomes" id="UP000253845"/>
    </source>
</evidence>
<keyword evidence="6" id="KW-0547">Nucleotide-binding</keyword>
<evidence type="ECO:0000256" key="12">
    <source>
        <dbReference type="SAM" id="Phobius"/>
    </source>
</evidence>
<feature type="domain" description="ABC transmembrane type-1" evidence="14">
    <location>
        <begin position="919"/>
        <end position="1199"/>
    </location>
</feature>
<feature type="transmembrane region" description="Helical" evidence="12">
    <location>
        <begin position="32"/>
        <end position="51"/>
    </location>
</feature>
<feature type="transmembrane region" description="Helical" evidence="12">
    <location>
        <begin position="1060"/>
        <end position="1077"/>
    </location>
</feature>
<dbReference type="VEuPathDB" id="FungiDB:M747DRAFT_323955"/>
<evidence type="ECO:0000259" key="13">
    <source>
        <dbReference type="PROSITE" id="PS50893"/>
    </source>
</evidence>
<evidence type="ECO:0000256" key="1">
    <source>
        <dbReference type="ARBA" id="ARBA00004651"/>
    </source>
</evidence>
<keyword evidence="9 12" id="KW-0472">Membrane</keyword>
<name>A0A370C147_ASPNG</name>
<feature type="transmembrane region" description="Helical" evidence="12">
    <location>
        <begin position="1170"/>
        <end position="1191"/>
    </location>
</feature>
<keyword evidence="5 12" id="KW-0812">Transmembrane</keyword>
<feature type="transmembrane region" description="Helical" evidence="12">
    <location>
        <begin position="958"/>
        <end position="980"/>
    </location>
</feature>
<evidence type="ECO:0000256" key="9">
    <source>
        <dbReference type="ARBA" id="ARBA00023136"/>
    </source>
</evidence>
<evidence type="ECO:0000256" key="7">
    <source>
        <dbReference type="ARBA" id="ARBA00022840"/>
    </source>
</evidence>
<protein>
    <submittedName>
        <fullName evidence="15">P-loop containing nucleoside triphosphate hydrolase protein</fullName>
    </submittedName>
</protein>
<keyword evidence="4" id="KW-1003">Cell membrane</keyword>
<dbReference type="GO" id="GO:0005886">
    <property type="term" value="C:plasma membrane"/>
    <property type="evidence" value="ECO:0007669"/>
    <property type="project" value="UniProtKB-SubCell"/>
</dbReference>
<dbReference type="InterPro" id="IPR003593">
    <property type="entry name" value="AAA+_ATPase"/>
</dbReference>
<feature type="transmembrane region" description="Helical" evidence="12">
    <location>
        <begin position="63"/>
        <end position="86"/>
    </location>
</feature>
<accession>A0A370C147</accession>
<feature type="transmembrane region" description="Helical" evidence="12">
    <location>
        <begin position="918"/>
        <end position="938"/>
    </location>
</feature>
<feature type="region of interest" description="Disordered" evidence="11">
    <location>
        <begin position="873"/>
        <end position="895"/>
    </location>
</feature>
<comment type="subcellular location">
    <subcellularLocation>
        <location evidence="1">Cell membrane</location>
        <topology evidence="1">Multi-pass membrane protein</topology>
    </subcellularLocation>
</comment>
<dbReference type="SMART" id="SM00382">
    <property type="entry name" value="AAA"/>
    <property type="match status" value="2"/>
</dbReference>